<keyword evidence="7 20" id="KW-0067">ATP-binding</keyword>
<evidence type="ECO:0000256" key="8">
    <source>
        <dbReference type="ARBA" id="ARBA00022842"/>
    </source>
</evidence>
<dbReference type="Gene3D" id="3.40.1190.10">
    <property type="entry name" value="Mur-like, catalytic domain"/>
    <property type="match status" value="1"/>
</dbReference>
<dbReference type="GO" id="GO:0071555">
    <property type="term" value="P:cell wall organization"/>
    <property type="evidence" value="ECO:0007669"/>
    <property type="project" value="UniProtKB-KW"/>
</dbReference>
<dbReference type="EMBL" id="SMAN01000001">
    <property type="protein sequence ID" value="TCT26873.1"/>
    <property type="molecule type" value="Genomic_DNA"/>
</dbReference>
<dbReference type="GO" id="GO:0008360">
    <property type="term" value="P:regulation of cell shape"/>
    <property type="evidence" value="ECO:0007669"/>
    <property type="project" value="UniProtKB-KW"/>
</dbReference>
<keyword evidence="4 20" id="KW-0436">Ligase</keyword>
<evidence type="ECO:0000259" key="22">
    <source>
        <dbReference type="Pfam" id="PF01225"/>
    </source>
</evidence>
<evidence type="ECO:0000256" key="9">
    <source>
        <dbReference type="ARBA" id="ARBA00022960"/>
    </source>
</evidence>
<evidence type="ECO:0000256" key="6">
    <source>
        <dbReference type="ARBA" id="ARBA00022741"/>
    </source>
</evidence>
<comment type="catalytic activity">
    <reaction evidence="13 20">
        <text>UDP-N-acetyl-alpha-D-muramoyl-L-alanyl-D-glutamate + meso-2,6-diaminopimelate + ATP = UDP-N-acetyl-alpha-D-muramoyl-L-alanyl-gamma-D-glutamyl-meso-2,6-diaminopimelate + ADP + phosphate + H(+)</text>
        <dbReference type="Rhea" id="RHEA:23676"/>
        <dbReference type="ChEBI" id="CHEBI:15378"/>
        <dbReference type="ChEBI" id="CHEBI:30616"/>
        <dbReference type="ChEBI" id="CHEBI:43474"/>
        <dbReference type="ChEBI" id="CHEBI:57791"/>
        <dbReference type="ChEBI" id="CHEBI:83900"/>
        <dbReference type="ChEBI" id="CHEBI:83905"/>
        <dbReference type="ChEBI" id="CHEBI:456216"/>
        <dbReference type="EC" id="6.3.2.13"/>
    </reaction>
</comment>
<dbReference type="RefSeq" id="WP_132370273.1">
    <property type="nucleotide sequence ID" value="NZ_SMAN01000001.1"/>
</dbReference>
<evidence type="ECO:0000256" key="13">
    <source>
        <dbReference type="ARBA" id="ARBA00050251"/>
    </source>
</evidence>
<keyword evidence="26" id="KW-1185">Reference proteome</keyword>
<dbReference type="Gene3D" id="3.90.190.20">
    <property type="entry name" value="Mur ligase, C-terminal domain"/>
    <property type="match status" value="1"/>
</dbReference>
<evidence type="ECO:0000256" key="7">
    <source>
        <dbReference type="ARBA" id="ARBA00022840"/>
    </source>
</evidence>
<dbReference type="EC" id="6.3.2.13" evidence="15 20"/>
<evidence type="ECO:0000256" key="14">
    <source>
        <dbReference type="ARBA" id="ARBA00056782"/>
    </source>
</evidence>
<dbReference type="GO" id="GO:0000287">
    <property type="term" value="F:magnesium ion binding"/>
    <property type="evidence" value="ECO:0007669"/>
    <property type="project" value="UniProtKB-UniRule"/>
</dbReference>
<evidence type="ECO:0000256" key="10">
    <source>
        <dbReference type="ARBA" id="ARBA00022984"/>
    </source>
</evidence>
<feature type="short sequence motif" description="Meso-diaminopimelate recognition motif" evidence="20">
    <location>
        <begin position="407"/>
        <end position="410"/>
    </location>
</feature>
<dbReference type="InterPro" id="IPR004101">
    <property type="entry name" value="Mur_ligase_C"/>
</dbReference>
<evidence type="ECO:0000256" key="20">
    <source>
        <dbReference type="HAMAP-Rule" id="MF_00208"/>
    </source>
</evidence>
<evidence type="ECO:0000256" key="4">
    <source>
        <dbReference type="ARBA" id="ARBA00022598"/>
    </source>
</evidence>
<dbReference type="NCBIfam" id="TIGR01085">
    <property type="entry name" value="murE"/>
    <property type="match status" value="1"/>
</dbReference>
<dbReference type="OrthoDB" id="9800958at2"/>
<feature type="binding site" evidence="20">
    <location>
        <begin position="407"/>
        <end position="410"/>
    </location>
    <ligand>
        <name>meso-2,6-diaminopimelate</name>
        <dbReference type="ChEBI" id="CHEBI:57791"/>
    </ligand>
</feature>
<feature type="domain" description="Mur ligase central" evidence="24">
    <location>
        <begin position="107"/>
        <end position="310"/>
    </location>
</feature>
<comment type="function">
    <text evidence="14 20">Catalyzes the addition of meso-diaminopimelic acid to the nucleotide precursor UDP-N-acetylmuramoyl-L-alanyl-D-glutamate (UMAG) in the biosynthesis of bacterial cell-wall peptidoglycan.</text>
</comment>
<comment type="PTM">
    <text evidence="20">Carboxylation is probably crucial for Mg(2+) binding and, consequently, for the gamma-phosphate positioning of ATP.</text>
</comment>
<reference evidence="25 26" key="1">
    <citation type="submission" date="2019-03" db="EMBL/GenBank/DDBJ databases">
        <title>Genomic Encyclopedia of Type Strains, Phase IV (KMG-IV): sequencing the most valuable type-strain genomes for metagenomic binning, comparative biology and taxonomic classification.</title>
        <authorList>
            <person name="Goeker M."/>
        </authorList>
    </citation>
    <scope>NUCLEOTIDE SEQUENCE [LARGE SCALE GENOMIC DNA]</scope>
    <source>
        <strain evidence="25 26">DSM 25894</strain>
    </source>
</reference>
<evidence type="ECO:0000259" key="24">
    <source>
        <dbReference type="Pfam" id="PF08245"/>
    </source>
</evidence>
<evidence type="ECO:0000256" key="18">
    <source>
        <dbReference type="ARBA" id="ARBA00076158"/>
    </source>
</evidence>
<evidence type="ECO:0000256" key="5">
    <source>
        <dbReference type="ARBA" id="ARBA00022618"/>
    </source>
</evidence>
<dbReference type="GO" id="GO:0009252">
    <property type="term" value="P:peptidoglycan biosynthetic process"/>
    <property type="evidence" value="ECO:0007669"/>
    <property type="project" value="UniProtKB-UniRule"/>
</dbReference>
<comment type="caution">
    <text evidence="20">Lacks conserved residue(s) required for the propagation of feature annotation.</text>
</comment>
<dbReference type="InterPro" id="IPR000713">
    <property type="entry name" value="Mur_ligase_N"/>
</dbReference>
<evidence type="ECO:0000256" key="2">
    <source>
        <dbReference type="ARBA" id="ARBA00005898"/>
    </source>
</evidence>
<dbReference type="AlphaFoldDB" id="A0A4R3ND13"/>
<feature type="modified residue" description="N6-carboxylysine" evidence="20">
    <location>
        <position position="218"/>
    </location>
</feature>
<evidence type="ECO:0000256" key="16">
    <source>
        <dbReference type="ARBA" id="ARBA00072883"/>
    </source>
</evidence>
<feature type="binding site" evidence="20">
    <location>
        <position position="461"/>
    </location>
    <ligand>
        <name>meso-2,6-diaminopimelate</name>
        <dbReference type="ChEBI" id="CHEBI:57791"/>
    </ligand>
</feature>
<feature type="binding site" evidence="20">
    <location>
        <position position="186"/>
    </location>
    <ligand>
        <name>UDP-N-acetyl-alpha-D-muramoyl-L-alanyl-D-glutamate</name>
        <dbReference type="ChEBI" id="CHEBI:83900"/>
    </ligand>
</feature>
<comment type="cofactor">
    <cofactor evidence="20">
        <name>Mg(2+)</name>
        <dbReference type="ChEBI" id="CHEBI:18420"/>
    </cofactor>
</comment>
<evidence type="ECO:0000313" key="25">
    <source>
        <dbReference type="EMBL" id="TCT26873.1"/>
    </source>
</evidence>
<dbReference type="UniPathway" id="UPA00219"/>
<dbReference type="GO" id="GO:0051301">
    <property type="term" value="P:cell division"/>
    <property type="evidence" value="ECO:0007669"/>
    <property type="project" value="UniProtKB-KW"/>
</dbReference>
<comment type="caution">
    <text evidence="25">The sequence shown here is derived from an EMBL/GenBank/DDBJ whole genome shotgun (WGS) entry which is preliminary data.</text>
</comment>
<dbReference type="Pfam" id="PF02875">
    <property type="entry name" value="Mur_ligase_C"/>
    <property type="match status" value="1"/>
</dbReference>
<feature type="binding site" evidence="20">
    <location>
        <position position="178"/>
    </location>
    <ligand>
        <name>UDP-N-acetyl-alpha-D-muramoyl-L-alanyl-D-glutamate</name>
        <dbReference type="ChEBI" id="CHEBI:83900"/>
    </ligand>
</feature>
<sequence>MLLNQLLQPLTFYQVTKSIDGLNINQIEMDSRRVRQGDLFVCVRGTAVDGHDFADEAIQRGACAIVAERPLPVDVPVIIVPDTRKALSIISNHFYGYPTKEFRLIGVTGTNGKTTMTYLLEEVFREHGEETGVIGTIQMKIKDKTYPVINTTPDTLFLQKHFRQMAGEGVTTAIMEVSSHALDQGRVYGCDFDIAIFTNLTQDHLDYHKNMDDYLRAKTLLFSQMGNVYSERPRFGIVNIDDPYSEFFLKSTPFETLTYGIDHDADIQATDIKLNPDGTSFTMKTPVGTVSIESSMAGKFSVYNLLGAAGGALCAGIPLETIQKAFQKTKGVPGRFETVYGGQNFGVIVDYAHTPDSLKNVLETARSFVKGKLRVVVGCGGDRDRDKRPKMAQVAVSYSDEAIFTSDNPRTEDPGRIIEDMKKGVEKGSYQVEMDRRKAIQLAVEQAEAGDMILIAGKGHETYQEINGKRYDFDDRKVALEMIEMKLKGR</sequence>
<keyword evidence="10 20" id="KW-0573">Peptidoglycan synthesis</keyword>
<evidence type="ECO:0000256" key="11">
    <source>
        <dbReference type="ARBA" id="ARBA00023306"/>
    </source>
</evidence>
<evidence type="ECO:0000256" key="17">
    <source>
        <dbReference type="ARBA" id="ARBA00075482"/>
    </source>
</evidence>
<accession>A0A4R3ND13</accession>
<dbReference type="Pfam" id="PF08245">
    <property type="entry name" value="Mur_ligase_M"/>
    <property type="match status" value="1"/>
</dbReference>
<comment type="pathway">
    <text evidence="1 20 21">Cell wall biogenesis; peptidoglycan biosynthesis.</text>
</comment>
<comment type="subcellular location">
    <subcellularLocation>
        <location evidence="20 21">Cytoplasm</location>
    </subcellularLocation>
</comment>
<proteinExistence type="inferred from homology"/>
<feature type="binding site" evidence="20">
    <location>
        <begin position="151"/>
        <end position="152"/>
    </location>
    <ligand>
        <name>UDP-N-acetyl-alpha-D-muramoyl-L-alanyl-D-glutamate</name>
        <dbReference type="ChEBI" id="CHEBI:83900"/>
    </ligand>
</feature>
<dbReference type="GO" id="GO:0005524">
    <property type="term" value="F:ATP binding"/>
    <property type="evidence" value="ECO:0007669"/>
    <property type="project" value="UniProtKB-UniRule"/>
</dbReference>
<dbReference type="InterPro" id="IPR035911">
    <property type="entry name" value="MurE/MurF_N"/>
</dbReference>
<keyword evidence="5 20" id="KW-0132">Cell division</keyword>
<dbReference type="NCBIfam" id="NF001124">
    <property type="entry name" value="PRK00139.1-2"/>
    <property type="match status" value="1"/>
</dbReference>
<feature type="binding site" evidence="20">
    <location>
        <begin position="109"/>
        <end position="115"/>
    </location>
    <ligand>
        <name>ATP</name>
        <dbReference type="ChEBI" id="CHEBI:30616"/>
    </ligand>
</feature>
<protein>
    <recommendedName>
        <fullName evidence="16 20">UDP-N-acetylmuramoyl-L-alanyl-D-glutamate--2,6-diaminopimelate ligase</fullName>
        <ecNumber evidence="15 20">6.3.2.13</ecNumber>
    </recommendedName>
    <alternativeName>
        <fullName evidence="17 20">Meso-A2pm-adding enzyme</fullName>
    </alternativeName>
    <alternativeName>
        <fullName evidence="18 20">Meso-diaminopimelate-adding enzyme</fullName>
    </alternativeName>
    <alternativeName>
        <fullName evidence="19 20">UDP-MurNAc-L-Ala-D-Glu:meso-diaminopimelate ligase</fullName>
    </alternativeName>
    <alternativeName>
        <fullName evidence="20">UDP-MurNAc-tripeptide synthetase</fullName>
    </alternativeName>
    <alternativeName>
        <fullName evidence="20">UDP-N-acetylmuramyl-tripeptide synthetase</fullName>
    </alternativeName>
</protein>
<evidence type="ECO:0000259" key="23">
    <source>
        <dbReference type="Pfam" id="PF02875"/>
    </source>
</evidence>
<evidence type="ECO:0000256" key="1">
    <source>
        <dbReference type="ARBA" id="ARBA00004752"/>
    </source>
</evidence>
<organism evidence="25 26">
    <name type="scientific">Melghiribacillus thermohalophilus</name>
    <dbReference type="NCBI Taxonomy" id="1324956"/>
    <lineage>
        <taxon>Bacteria</taxon>
        <taxon>Bacillati</taxon>
        <taxon>Bacillota</taxon>
        <taxon>Bacilli</taxon>
        <taxon>Bacillales</taxon>
        <taxon>Bacillaceae</taxon>
        <taxon>Melghiribacillus</taxon>
    </lineage>
</organism>
<dbReference type="InterPro" id="IPR005761">
    <property type="entry name" value="UDP-N-AcMur-Glu-dNH2Pim_ligase"/>
</dbReference>
<dbReference type="Proteomes" id="UP000294650">
    <property type="component" value="Unassembled WGS sequence"/>
</dbReference>
<evidence type="ECO:0000256" key="19">
    <source>
        <dbReference type="ARBA" id="ARBA00081560"/>
    </source>
</evidence>
<keyword evidence="9 20" id="KW-0133">Cell shape</keyword>
<dbReference type="HAMAP" id="MF_00208">
    <property type="entry name" value="MurE"/>
    <property type="match status" value="1"/>
</dbReference>
<evidence type="ECO:0000256" key="12">
    <source>
        <dbReference type="ARBA" id="ARBA00023316"/>
    </source>
</evidence>
<feature type="binding site" evidence="20">
    <location>
        <position position="184"/>
    </location>
    <ligand>
        <name>UDP-N-acetyl-alpha-D-muramoyl-L-alanyl-D-glutamate</name>
        <dbReference type="ChEBI" id="CHEBI:83900"/>
    </ligand>
</feature>
<dbReference type="GO" id="GO:0005737">
    <property type="term" value="C:cytoplasm"/>
    <property type="evidence" value="ECO:0007669"/>
    <property type="project" value="UniProtKB-SubCell"/>
</dbReference>
<feature type="binding site" evidence="20">
    <location>
        <position position="457"/>
    </location>
    <ligand>
        <name>meso-2,6-diaminopimelate</name>
        <dbReference type="ChEBI" id="CHEBI:57791"/>
    </ligand>
</feature>
<dbReference type="GO" id="GO:0008765">
    <property type="term" value="F:UDP-N-acetylmuramoylalanyl-D-glutamate-2,6-diaminopimelate ligase activity"/>
    <property type="evidence" value="ECO:0007669"/>
    <property type="project" value="UniProtKB-UniRule"/>
</dbReference>
<dbReference type="NCBIfam" id="NF001126">
    <property type="entry name" value="PRK00139.1-4"/>
    <property type="match status" value="1"/>
</dbReference>
<feature type="binding site" evidence="20">
    <location>
        <position position="150"/>
    </location>
    <ligand>
        <name>UDP-N-acetyl-alpha-D-muramoyl-L-alanyl-D-glutamate</name>
        <dbReference type="ChEBI" id="CHEBI:83900"/>
    </ligand>
</feature>
<feature type="domain" description="Mur ligase C-terminal" evidence="23">
    <location>
        <begin position="334"/>
        <end position="459"/>
    </location>
</feature>
<feature type="binding site" evidence="20">
    <location>
        <position position="31"/>
    </location>
    <ligand>
        <name>UDP-N-acetyl-alpha-D-muramoyl-L-alanyl-D-glutamate</name>
        <dbReference type="ChEBI" id="CHEBI:83900"/>
    </ligand>
</feature>
<evidence type="ECO:0000256" key="15">
    <source>
        <dbReference type="ARBA" id="ARBA00066633"/>
    </source>
</evidence>
<feature type="binding site" evidence="20">
    <location>
        <position position="383"/>
    </location>
    <ligand>
        <name>meso-2,6-diaminopimelate</name>
        <dbReference type="ChEBI" id="CHEBI:57791"/>
    </ligand>
</feature>
<dbReference type="FunFam" id="3.90.190.20:FF:000006">
    <property type="entry name" value="UDP-N-acetylmuramoyl-L-alanyl-D-glutamate--2,6-diaminopimelate ligase"/>
    <property type="match status" value="1"/>
</dbReference>
<name>A0A4R3ND13_9BACI</name>
<keyword evidence="6 20" id="KW-0547">Nucleotide-binding</keyword>
<dbReference type="Pfam" id="PF01225">
    <property type="entry name" value="Mur_ligase"/>
    <property type="match status" value="1"/>
</dbReference>
<keyword evidence="3 20" id="KW-0963">Cytoplasm</keyword>
<dbReference type="PANTHER" id="PTHR23135:SF4">
    <property type="entry name" value="UDP-N-ACETYLMURAMOYL-L-ALANYL-D-GLUTAMATE--2,6-DIAMINOPIMELATE LIGASE MURE HOMOLOG, CHLOROPLASTIC"/>
    <property type="match status" value="1"/>
</dbReference>
<dbReference type="InterPro" id="IPR013221">
    <property type="entry name" value="Mur_ligase_cen"/>
</dbReference>
<dbReference type="InterPro" id="IPR036565">
    <property type="entry name" value="Mur-like_cat_sf"/>
</dbReference>
<dbReference type="SUPFAM" id="SSF53244">
    <property type="entry name" value="MurD-like peptide ligases, peptide-binding domain"/>
    <property type="match status" value="1"/>
</dbReference>
<dbReference type="SUPFAM" id="SSF53623">
    <property type="entry name" value="MurD-like peptide ligases, catalytic domain"/>
    <property type="match status" value="1"/>
</dbReference>
<keyword evidence="8 20" id="KW-0460">Magnesium</keyword>
<dbReference type="FunFam" id="3.40.1390.10:FF:000005">
    <property type="entry name" value="UDP-N-acetylmuramoyl-L-alanyl-D-glutamate--2,6-diaminopimelate ligase"/>
    <property type="match status" value="1"/>
</dbReference>
<feature type="domain" description="Mur ligase N-terminal catalytic" evidence="22">
    <location>
        <begin position="24"/>
        <end position="95"/>
    </location>
</feature>
<evidence type="ECO:0000256" key="21">
    <source>
        <dbReference type="RuleBase" id="RU004135"/>
    </source>
</evidence>
<dbReference type="InterPro" id="IPR036615">
    <property type="entry name" value="Mur_ligase_C_dom_sf"/>
</dbReference>
<dbReference type="Gene3D" id="3.40.1390.10">
    <property type="entry name" value="MurE/MurF, N-terminal domain"/>
    <property type="match status" value="1"/>
</dbReference>
<keyword evidence="12 20" id="KW-0961">Cell wall biogenesis/degradation</keyword>
<evidence type="ECO:0000256" key="3">
    <source>
        <dbReference type="ARBA" id="ARBA00022490"/>
    </source>
</evidence>
<comment type="similarity">
    <text evidence="2 20">Belongs to the MurCDEF family. MurE subfamily.</text>
</comment>
<evidence type="ECO:0000313" key="26">
    <source>
        <dbReference type="Proteomes" id="UP000294650"/>
    </source>
</evidence>
<dbReference type="PANTHER" id="PTHR23135">
    <property type="entry name" value="MUR LIGASE FAMILY MEMBER"/>
    <property type="match status" value="1"/>
</dbReference>
<keyword evidence="11 20" id="KW-0131">Cell cycle</keyword>
<gene>
    <name evidence="20" type="primary">murE</name>
    <name evidence="25" type="ORF">EDD68_101229</name>
</gene>
<dbReference type="SUPFAM" id="SSF63418">
    <property type="entry name" value="MurE/MurF N-terminal domain"/>
    <property type="match status" value="1"/>
</dbReference>